<feature type="transmembrane region" description="Helical" evidence="5">
    <location>
        <begin position="146"/>
        <end position="170"/>
    </location>
</feature>
<protein>
    <submittedName>
        <fullName evidence="7">MFS transporter</fullName>
    </submittedName>
</protein>
<gene>
    <name evidence="7" type="ORF">ACEZDJ_28680</name>
</gene>
<feature type="transmembrane region" description="Helical" evidence="5">
    <location>
        <begin position="61"/>
        <end position="78"/>
    </location>
</feature>
<comment type="caution">
    <text evidence="7">The sequence shown here is derived from an EMBL/GenBank/DDBJ whole genome shotgun (WGS) entry which is preliminary data.</text>
</comment>
<keyword evidence="4 5" id="KW-0472">Membrane</keyword>
<dbReference type="InterPro" id="IPR020846">
    <property type="entry name" value="MFS_dom"/>
</dbReference>
<feature type="transmembrane region" description="Helical" evidence="5">
    <location>
        <begin position="115"/>
        <end position="134"/>
    </location>
</feature>
<evidence type="ECO:0000313" key="7">
    <source>
        <dbReference type="EMBL" id="MFC1405266.1"/>
    </source>
</evidence>
<evidence type="ECO:0000256" key="5">
    <source>
        <dbReference type="SAM" id="Phobius"/>
    </source>
</evidence>
<reference evidence="7 8" key="1">
    <citation type="submission" date="2024-09" db="EMBL/GenBank/DDBJ databases">
        <authorList>
            <person name="Lee S.D."/>
        </authorList>
    </citation>
    <scope>NUCLEOTIDE SEQUENCE [LARGE SCALE GENOMIC DNA]</scope>
    <source>
        <strain evidence="7 8">N1-5</strain>
    </source>
</reference>
<evidence type="ECO:0000259" key="6">
    <source>
        <dbReference type="PROSITE" id="PS50850"/>
    </source>
</evidence>
<dbReference type="RefSeq" id="WP_030258405.1">
    <property type="nucleotide sequence ID" value="NZ_JBHEZZ010000019.1"/>
</dbReference>
<sequence>MTELQTPVQDVAADDRSGWTPRLVLSLVSLVLIVELVALSYTVTSTAMPSITRHFRTDQGGWLLTCYLLTGAVVSPLLGKLADLHGKRKVLLGALTVSAAGAVLTALAPTYGVLLAGRCLEGFAISGMFLTYSLMRDVYPPRTLPLAASLSVTGIGLFGVGVPFLVGWLLDTFGFRGMYAFDAIVIAVLGTLILLSTPETPLRHPARTDFPGALLLGGGIALVLVAVSQGDSWGWTSVSTLGLIALGLVLLAGFTLRSRRISEPVLNVRQFTRRPILLAAVVGASSYGATIVPATILPVLALTPASAGRTYGLGMTAFAYAAIASPQAVAQVIGGFSVGRGAQRISPRWFAIAGLVLIAAAGLFLRSFHAHLDTILVGAVVDGLGAGLVYGAVPNMVIAETPPEEQASIAGSIQVCMSGFSSIIPVVMFTILARSAIVSPAGVLYAEPGIRGSLLLMVGLAVVGAVLALTVLGPRRAGKLVMDTAPAHN</sequence>
<dbReference type="Proteomes" id="UP001592528">
    <property type="component" value="Unassembled WGS sequence"/>
</dbReference>
<feature type="transmembrane region" description="Helical" evidence="5">
    <location>
        <begin position="90"/>
        <end position="109"/>
    </location>
</feature>
<feature type="transmembrane region" description="Helical" evidence="5">
    <location>
        <begin position="349"/>
        <end position="369"/>
    </location>
</feature>
<feature type="transmembrane region" description="Helical" evidence="5">
    <location>
        <begin position="176"/>
        <end position="196"/>
    </location>
</feature>
<dbReference type="InterPro" id="IPR011701">
    <property type="entry name" value="MFS"/>
</dbReference>
<dbReference type="PANTHER" id="PTHR23501">
    <property type="entry name" value="MAJOR FACILITATOR SUPERFAMILY"/>
    <property type="match status" value="1"/>
</dbReference>
<evidence type="ECO:0000256" key="1">
    <source>
        <dbReference type="ARBA" id="ARBA00004651"/>
    </source>
</evidence>
<keyword evidence="8" id="KW-1185">Reference proteome</keyword>
<feature type="transmembrane region" description="Helical" evidence="5">
    <location>
        <begin position="23"/>
        <end position="41"/>
    </location>
</feature>
<comment type="subcellular location">
    <subcellularLocation>
        <location evidence="1">Cell membrane</location>
        <topology evidence="1">Multi-pass membrane protein</topology>
    </subcellularLocation>
</comment>
<feature type="transmembrane region" description="Helical" evidence="5">
    <location>
        <begin position="409"/>
        <end position="433"/>
    </location>
</feature>
<feature type="transmembrane region" description="Helical" evidence="5">
    <location>
        <begin position="233"/>
        <end position="256"/>
    </location>
</feature>
<organism evidence="7 8">
    <name type="scientific">Streptacidiphilus cavernicola</name>
    <dbReference type="NCBI Taxonomy" id="3342716"/>
    <lineage>
        <taxon>Bacteria</taxon>
        <taxon>Bacillati</taxon>
        <taxon>Actinomycetota</taxon>
        <taxon>Actinomycetes</taxon>
        <taxon>Kitasatosporales</taxon>
        <taxon>Streptomycetaceae</taxon>
        <taxon>Streptacidiphilus</taxon>
    </lineage>
</organism>
<accession>A0ABV6UUY8</accession>
<evidence type="ECO:0000313" key="8">
    <source>
        <dbReference type="Proteomes" id="UP001592528"/>
    </source>
</evidence>
<evidence type="ECO:0000256" key="2">
    <source>
        <dbReference type="ARBA" id="ARBA00022692"/>
    </source>
</evidence>
<proteinExistence type="predicted"/>
<dbReference type="EMBL" id="JBHEZZ010000019">
    <property type="protein sequence ID" value="MFC1405266.1"/>
    <property type="molecule type" value="Genomic_DNA"/>
</dbReference>
<feature type="transmembrane region" description="Helical" evidence="5">
    <location>
        <begin position="276"/>
        <end position="297"/>
    </location>
</feature>
<keyword evidence="3 5" id="KW-1133">Transmembrane helix</keyword>
<feature type="transmembrane region" description="Helical" evidence="5">
    <location>
        <begin position="453"/>
        <end position="472"/>
    </location>
</feature>
<evidence type="ECO:0000256" key="4">
    <source>
        <dbReference type="ARBA" id="ARBA00023136"/>
    </source>
</evidence>
<feature type="transmembrane region" description="Helical" evidence="5">
    <location>
        <begin position="317"/>
        <end position="337"/>
    </location>
</feature>
<dbReference type="PROSITE" id="PS50850">
    <property type="entry name" value="MFS"/>
    <property type="match status" value="1"/>
</dbReference>
<name>A0ABV6UUY8_9ACTN</name>
<evidence type="ECO:0000256" key="3">
    <source>
        <dbReference type="ARBA" id="ARBA00022989"/>
    </source>
</evidence>
<dbReference type="PANTHER" id="PTHR23501:SF197">
    <property type="entry name" value="COMD"/>
    <property type="match status" value="1"/>
</dbReference>
<dbReference type="InterPro" id="IPR036259">
    <property type="entry name" value="MFS_trans_sf"/>
</dbReference>
<dbReference type="Pfam" id="PF07690">
    <property type="entry name" value="MFS_1"/>
    <property type="match status" value="1"/>
</dbReference>
<dbReference type="SUPFAM" id="SSF103473">
    <property type="entry name" value="MFS general substrate transporter"/>
    <property type="match status" value="1"/>
</dbReference>
<feature type="domain" description="Major facilitator superfamily (MFS) profile" evidence="6">
    <location>
        <begin position="26"/>
        <end position="476"/>
    </location>
</feature>
<feature type="transmembrane region" description="Helical" evidence="5">
    <location>
        <begin position="208"/>
        <end position="227"/>
    </location>
</feature>
<feature type="transmembrane region" description="Helical" evidence="5">
    <location>
        <begin position="375"/>
        <end position="397"/>
    </location>
</feature>
<dbReference type="Gene3D" id="1.20.1250.20">
    <property type="entry name" value="MFS general substrate transporter like domains"/>
    <property type="match status" value="2"/>
</dbReference>
<keyword evidence="2 5" id="KW-0812">Transmembrane</keyword>